<gene>
    <name evidence="1" type="primary">anmK</name>
    <name evidence="2" type="ORF">T458_08605</name>
</gene>
<dbReference type="Gene3D" id="3.30.420.40">
    <property type="match status" value="2"/>
</dbReference>
<dbReference type="GO" id="GO:0016773">
    <property type="term" value="F:phosphotransferase activity, alcohol group as acceptor"/>
    <property type="evidence" value="ECO:0007669"/>
    <property type="project" value="UniProtKB-UniRule"/>
</dbReference>
<dbReference type="SUPFAM" id="SSF53067">
    <property type="entry name" value="Actin-like ATPase domain"/>
    <property type="match status" value="1"/>
</dbReference>
<dbReference type="GO" id="GO:0006040">
    <property type="term" value="P:amino sugar metabolic process"/>
    <property type="evidence" value="ECO:0007669"/>
    <property type="project" value="InterPro"/>
</dbReference>
<keyword evidence="1" id="KW-0067">ATP-binding</keyword>
<comment type="function">
    <text evidence="1">Catalyzes the specific phosphorylation of 1,6-anhydro-N-acetylmuramic acid (anhMurNAc) with the simultaneous cleavage of the 1,6-anhydro ring, generating MurNAc-6-P. Is required for the utilization of anhMurNAc either imported from the medium or derived from its own cell wall murein, and thus plays a role in cell wall recycling.</text>
</comment>
<keyword evidence="1" id="KW-0808">Transferase</keyword>
<name>V6M9E5_9BACL</name>
<dbReference type="UniPathway" id="UPA00343"/>
<dbReference type="RefSeq" id="WP_023555719.1">
    <property type="nucleotide sequence ID" value="NZ_KI629782.1"/>
</dbReference>
<dbReference type="EMBL" id="AYJU01000013">
    <property type="protein sequence ID" value="EST55139.1"/>
    <property type="molecule type" value="Genomic_DNA"/>
</dbReference>
<dbReference type="NCBIfam" id="NF007148">
    <property type="entry name" value="PRK09585.3-2"/>
    <property type="match status" value="1"/>
</dbReference>
<dbReference type="UniPathway" id="UPA00544"/>
<dbReference type="PATRIC" id="fig|1408254.3.peg.1706"/>
<dbReference type="Pfam" id="PF03702">
    <property type="entry name" value="AnmK"/>
    <property type="match status" value="1"/>
</dbReference>
<dbReference type="OrthoDB" id="9763949at2"/>
<evidence type="ECO:0000313" key="3">
    <source>
        <dbReference type="Proteomes" id="UP000017973"/>
    </source>
</evidence>
<sequence>MNQPASLLDYRRKSDHLLIGLMSGTSLDGIDAALVAIRTNASGEIEQAELREFTSLPYSDEVRDYVLNLCSVESARIDQLTTAHYGLSEWYACVVEQLIQKAAIHASDVDAICMHGQTVWHIAGRTPFPGPTGPTEVRASLQIGDLSLLAERTGTPVVGNFRARDLAADGEGAPLVPYADYILFRDPQKGRLLQNIGGIANVTILPAGADIEKVVAFDTGPGNMIIDQIVHLVTDGRMRYDEGGKWAATGQVCKEMLDRLLQDPYYQLQPPKSTGREVYGKAFAQELMAQAKQQGISDADLIATVTALTASTIAQAYIQHVLPHTKVEEVIVSGGGAHNQTLLRMLQEQLPAGMKVMTTQQFGMPDDAKEAVAFAILGHETLMGRPSNVPSVTGAKRAVPLGNICF</sequence>
<feature type="binding site" evidence="1">
    <location>
        <begin position="24"/>
        <end position="31"/>
    </location>
    <ligand>
        <name>ATP</name>
        <dbReference type="ChEBI" id="CHEBI:30616"/>
    </ligand>
</feature>
<comment type="caution">
    <text evidence="2">The sequence shown here is derived from an EMBL/GenBank/DDBJ whole genome shotgun (WGS) entry which is preliminary data.</text>
</comment>
<proteinExistence type="inferred from homology"/>
<dbReference type="PANTHER" id="PTHR30605">
    <property type="entry name" value="ANHYDRO-N-ACETYLMURAMIC ACID KINASE"/>
    <property type="match status" value="1"/>
</dbReference>
<keyword evidence="1" id="KW-0547">Nucleotide-binding</keyword>
<evidence type="ECO:0000256" key="1">
    <source>
        <dbReference type="HAMAP-Rule" id="MF_01270"/>
    </source>
</evidence>
<dbReference type="Proteomes" id="UP000017973">
    <property type="component" value="Unassembled WGS sequence"/>
</dbReference>
<dbReference type="GO" id="GO:0009254">
    <property type="term" value="P:peptidoglycan turnover"/>
    <property type="evidence" value="ECO:0007669"/>
    <property type="project" value="UniProtKB-UniRule"/>
</dbReference>
<keyword evidence="3" id="KW-1185">Reference proteome</keyword>
<dbReference type="HAMAP" id="MF_01270">
    <property type="entry name" value="AnhMurNAc_kinase"/>
    <property type="match status" value="1"/>
</dbReference>
<dbReference type="AlphaFoldDB" id="V6M9E5"/>
<dbReference type="PANTHER" id="PTHR30605:SF0">
    <property type="entry name" value="ANHYDRO-N-ACETYLMURAMIC ACID KINASE"/>
    <property type="match status" value="1"/>
</dbReference>
<dbReference type="CDD" id="cd24050">
    <property type="entry name" value="ASKHA_NBD_ANMK"/>
    <property type="match status" value="1"/>
</dbReference>
<protein>
    <recommendedName>
        <fullName evidence="1">Anhydro-N-acetylmuramic acid kinase</fullName>
        <ecNumber evidence="1">2.7.1.170</ecNumber>
    </recommendedName>
    <alternativeName>
        <fullName evidence="1">AnhMurNAc kinase</fullName>
    </alternativeName>
</protein>
<evidence type="ECO:0000313" key="2">
    <source>
        <dbReference type="EMBL" id="EST55139.1"/>
    </source>
</evidence>
<dbReference type="STRING" id="1408254.T458_08605"/>
<comment type="catalytic activity">
    <reaction evidence="1">
        <text>1,6-anhydro-N-acetyl-beta-muramate + ATP + H2O = N-acetyl-D-muramate 6-phosphate + ADP + H(+)</text>
        <dbReference type="Rhea" id="RHEA:24952"/>
        <dbReference type="ChEBI" id="CHEBI:15377"/>
        <dbReference type="ChEBI" id="CHEBI:15378"/>
        <dbReference type="ChEBI" id="CHEBI:30616"/>
        <dbReference type="ChEBI" id="CHEBI:58690"/>
        <dbReference type="ChEBI" id="CHEBI:58722"/>
        <dbReference type="ChEBI" id="CHEBI:456216"/>
        <dbReference type="EC" id="2.7.1.170"/>
    </reaction>
</comment>
<dbReference type="GO" id="GO:0097175">
    <property type="term" value="P:1,6-anhydro-N-acetyl-beta-muramic acid catabolic process"/>
    <property type="evidence" value="ECO:0007669"/>
    <property type="project" value="UniProtKB-UniRule"/>
</dbReference>
<organism evidence="2 3">
    <name type="scientific">Brevibacillus panacihumi W25</name>
    <dbReference type="NCBI Taxonomy" id="1408254"/>
    <lineage>
        <taxon>Bacteria</taxon>
        <taxon>Bacillati</taxon>
        <taxon>Bacillota</taxon>
        <taxon>Bacilli</taxon>
        <taxon>Bacillales</taxon>
        <taxon>Paenibacillaceae</taxon>
        <taxon>Brevibacillus</taxon>
    </lineage>
</organism>
<dbReference type="GO" id="GO:0005524">
    <property type="term" value="F:ATP binding"/>
    <property type="evidence" value="ECO:0007669"/>
    <property type="project" value="UniProtKB-UniRule"/>
</dbReference>
<dbReference type="InterPro" id="IPR043129">
    <property type="entry name" value="ATPase_NBD"/>
</dbReference>
<keyword evidence="1" id="KW-0119">Carbohydrate metabolism</keyword>
<dbReference type="GO" id="GO:0016301">
    <property type="term" value="F:kinase activity"/>
    <property type="evidence" value="ECO:0007669"/>
    <property type="project" value="UniProtKB-KW"/>
</dbReference>
<comment type="similarity">
    <text evidence="1">Belongs to the anhydro-N-acetylmuramic acid kinase family.</text>
</comment>
<dbReference type="HOGENOM" id="CLU_038782_1_0_9"/>
<keyword evidence="1 2" id="KW-0418">Kinase</keyword>
<comment type="pathway">
    <text evidence="1">Amino-sugar metabolism; 1,6-anhydro-N-acetylmuramate degradation.</text>
</comment>
<dbReference type="eggNOG" id="COG2377">
    <property type="taxonomic scope" value="Bacteria"/>
</dbReference>
<dbReference type="InterPro" id="IPR005338">
    <property type="entry name" value="Anhydro_N_Ac-Mur_kinase"/>
</dbReference>
<comment type="pathway">
    <text evidence="1">Cell wall biogenesis; peptidoglycan recycling.</text>
</comment>
<reference evidence="2 3" key="1">
    <citation type="journal article" date="2014" name="Genome Announc.">
        <title>Draft Genome Sequence of Brevibacillus panacihumi Strain W25, a Halotolerant Hydrocarbon-Degrading Bacterium.</title>
        <authorList>
            <person name="Wang X."/>
            <person name="Jin D."/>
            <person name="Zhou L."/>
            <person name="Wu L."/>
            <person name="An W."/>
            <person name="Chen Y."/>
            <person name="Zhao L."/>
        </authorList>
    </citation>
    <scope>NUCLEOTIDE SEQUENCE [LARGE SCALE GENOMIC DNA]</scope>
    <source>
        <strain evidence="2 3">W25</strain>
    </source>
</reference>
<accession>V6M9E5</accession>
<dbReference type="EC" id="2.7.1.170" evidence="1"/>